<dbReference type="InterPro" id="IPR046522">
    <property type="entry name" value="DUF6699"/>
</dbReference>
<dbReference type="EMBL" id="MU805935">
    <property type="protein sequence ID" value="KAJ3845578.1"/>
    <property type="molecule type" value="Genomic_DNA"/>
</dbReference>
<feature type="domain" description="DUF6699" evidence="2">
    <location>
        <begin position="257"/>
        <end position="389"/>
    </location>
</feature>
<accession>A0AA38PMW8</accession>
<organism evidence="3 4">
    <name type="scientific">Lentinula raphanica</name>
    <dbReference type="NCBI Taxonomy" id="153919"/>
    <lineage>
        <taxon>Eukaryota</taxon>
        <taxon>Fungi</taxon>
        <taxon>Dikarya</taxon>
        <taxon>Basidiomycota</taxon>
        <taxon>Agaricomycotina</taxon>
        <taxon>Agaricomycetes</taxon>
        <taxon>Agaricomycetidae</taxon>
        <taxon>Agaricales</taxon>
        <taxon>Marasmiineae</taxon>
        <taxon>Omphalotaceae</taxon>
        <taxon>Lentinula</taxon>
    </lineage>
</organism>
<sequence>MSGYYSSSEGACLRVPRKPLLKSVALPASSPMNSPTAPNFPRTDSAKPPSRFPWISTNVLARSRSPAPPPTQRSNPSYHEVAAPRSNNVHAHQTSSRTRKTSVSSNISDQSNTIAPLKGILKKAGSSSRSSTPAPAIRNPVPPVRPESAMVAISSSSGESSSDPHSHHRRSGSKTSSSSSTKVDGYSSDSHVVWKRKASYDGEAPRPTYNDARPVVSNYRRPTPSAVPMKAEAIALNWPLRVPDDRNPRKSRISICFDVAFDPRAPKGVTVPYDTDIAHRRDMSREDIRLPASTHYLEEFKCWPIRVKRKEGVRCLDVYDAIYKTLQHRLTDEDVRTFGEARIQRCWNYCLQRCIDSPGLSEYNKQRGIRRVDLLRGRRFFRGLVQSGDDWILQLDDYTGSSRH</sequence>
<reference evidence="3" key="1">
    <citation type="submission" date="2022-08" db="EMBL/GenBank/DDBJ databases">
        <authorList>
            <consortium name="DOE Joint Genome Institute"/>
            <person name="Min B."/>
            <person name="Riley R."/>
            <person name="Sierra-Patev S."/>
            <person name="Naranjo-Ortiz M."/>
            <person name="Looney B."/>
            <person name="Konkel Z."/>
            <person name="Slot J.C."/>
            <person name="Sakamoto Y."/>
            <person name="Steenwyk J.L."/>
            <person name="Rokas A."/>
            <person name="Carro J."/>
            <person name="Camarero S."/>
            <person name="Ferreira P."/>
            <person name="Molpeceres G."/>
            <person name="Ruiz-Duenas F.J."/>
            <person name="Serrano A."/>
            <person name="Henrissat B."/>
            <person name="Drula E."/>
            <person name="Hughes K.W."/>
            <person name="Mata J.L."/>
            <person name="Ishikawa N.K."/>
            <person name="Vargas-Isla R."/>
            <person name="Ushijima S."/>
            <person name="Smith C.A."/>
            <person name="Ahrendt S."/>
            <person name="Andreopoulos W."/>
            <person name="He G."/>
            <person name="Labutti K."/>
            <person name="Lipzen A."/>
            <person name="Ng V."/>
            <person name="Sandor L."/>
            <person name="Barry K."/>
            <person name="Martinez A.T."/>
            <person name="Xiao Y."/>
            <person name="Gibbons J.G."/>
            <person name="Terashima K."/>
            <person name="Hibbett D.S."/>
            <person name="Grigoriev I.V."/>
        </authorList>
    </citation>
    <scope>NUCLEOTIDE SEQUENCE</scope>
    <source>
        <strain evidence="3">TFB9207</strain>
    </source>
</reference>
<feature type="region of interest" description="Disordered" evidence="1">
    <location>
        <begin position="26"/>
        <end position="223"/>
    </location>
</feature>
<keyword evidence="4" id="KW-1185">Reference proteome</keyword>
<dbReference type="Proteomes" id="UP001163846">
    <property type="component" value="Unassembled WGS sequence"/>
</dbReference>
<gene>
    <name evidence="3" type="ORF">F5878DRAFT_636541</name>
</gene>
<feature type="compositionally biased region" description="Low complexity" evidence="1">
    <location>
        <begin position="173"/>
        <end position="190"/>
    </location>
</feature>
<evidence type="ECO:0000256" key="1">
    <source>
        <dbReference type="SAM" id="MobiDB-lite"/>
    </source>
</evidence>
<evidence type="ECO:0000313" key="3">
    <source>
        <dbReference type="EMBL" id="KAJ3845578.1"/>
    </source>
</evidence>
<dbReference type="Pfam" id="PF20415">
    <property type="entry name" value="DUF6699"/>
    <property type="match status" value="1"/>
</dbReference>
<proteinExistence type="predicted"/>
<dbReference type="AlphaFoldDB" id="A0AA38PMW8"/>
<feature type="compositionally biased region" description="Low complexity" evidence="1">
    <location>
        <begin position="154"/>
        <end position="163"/>
    </location>
</feature>
<protein>
    <recommendedName>
        <fullName evidence="2">DUF6699 domain-containing protein</fullName>
    </recommendedName>
</protein>
<name>A0AA38PMW8_9AGAR</name>
<evidence type="ECO:0000259" key="2">
    <source>
        <dbReference type="Pfam" id="PF20415"/>
    </source>
</evidence>
<evidence type="ECO:0000313" key="4">
    <source>
        <dbReference type="Proteomes" id="UP001163846"/>
    </source>
</evidence>
<comment type="caution">
    <text evidence="3">The sequence shown here is derived from an EMBL/GenBank/DDBJ whole genome shotgun (WGS) entry which is preliminary data.</text>
</comment>